<evidence type="ECO:0000313" key="4">
    <source>
        <dbReference type="Proteomes" id="UP000277537"/>
    </source>
</evidence>
<name>A0A2W5RY89_ACIJO</name>
<dbReference type="Proteomes" id="UP000277537">
    <property type="component" value="Unassembled WGS sequence"/>
</dbReference>
<dbReference type="AlphaFoldDB" id="A0A2W5RY89"/>
<sequence length="78" mass="8811">MAENIIDVEQIHADTVLIVVRGDFQSFGSLEKAKYVSEQLKGFSLKVGRPVMYLHHELSIESLNDEQLAVLGLQRIKD</sequence>
<comment type="caution">
    <text evidence="1">The sequence shown here is derived from an EMBL/GenBank/DDBJ whole genome shotgun (WGS) entry which is preliminary data.</text>
</comment>
<dbReference type="RefSeq" id="WP_125275158.1">
    <property type="nucleotide sequence ID" value="NZ_RHXE01000124.1"/>
</dbReference>
<evidence type="ECO:0000313" key="2">
    <source>
        <dbReference type="EMBL" id="RSE14424.1"/>
    </source>
</evidence>
<accession>A0A2W5RY89</accession>
<reference evidence="2 4" key="2">
    <citation type="submission" date="2018-10" db="EMBL/GenBank/DDBJ databases">
        <title>Transmission dynamics of multidrug resistant bacteria on intensive care unit surfaces.</title>
        <authorList>
            <person name="D'Souza A.W."/>
            <person name="Potter R.F."/>
            <person name="Wallace M."/>
            <person name="Shupe A."/>
            <person name="Patel S."/>
            <person name="Sun S."/>
            <person name="Gul D."/>
            <person name="Kwon J.H."/>
            <person name="Andleeb S."/>
            <person name="Burnham C.-A.D."/>
            <person name="Dantas G."/>
        </authorList>
    </citation>
    <scope>NUCLEOTIDE SEQUENCE [LARGE SCALE GENOMIC DNA]</scope>
    <source>
        <strain evidence="2 4">AJ_385</strain>
    </source>
</reference>
<protein>
    <submittedName>
        <fullName evidence="1">Uncharacterized protein</fullName>
    </submittedName>
</protein>
<evidence type="ECO:0000313" key="3">
    <source>
        <dbReference type="Proteomes" id="UP000249282"/>
    </source>
</evidence>
<evidence type="ECO:0000313" key="1">
    <source>
        <dbReference type="EMBL" id="PZQ93772.1"/>
    </source>
</evidence>
<reference evidence="1 3" key="1">
    <citation type="submission" date="2017-11" db="EMBL/GenBank/DDBJ databases">
        <title>Infants hospitalized years apart are colonized by the same room-sourced microbial strains.</title>
        <authorList>
            <person name="Brooks B."/>
            <person name="Olm M.R."/>
            <person name="Firek B.A."/>
            <person name="Baker R."/>
            <person name="Thomas B.C."/>
            <person name="Morowitz M.J."/>
            <person name="Banfield J.F."/>
        </authorList>
    </citation>
    <scope>NUCLEOTIDE SEQUENCE [LARGE SCALE GENOMIC DNA]</scope>
    <source>
        <strain evidence="1">S2_003_000_R3_20</strain>
    </source>
</reference>
<dbReference type="Proteomes" id="UP000249282">
    <property type="component" value="Unassembled WGS sequence"/>
</dbReference>
<dbReference type="EMBL" id="RHXE01000124">
    <property type="protein sequence ID" value="RSE14424.1"/>
    <property type="molecule type" value="Genomic_DNA"/>
</dbReference>
<gene>
    <name evidence="1" type="ORF">DI542_00955</name>
    <name evidence="2" type="ORF">EGT73_19225</name>
</gene>
<dbReference type="EMBL" id="QFQJ01000002">
    <property type="protein sequence ID" value="PZQ93772.1"/>
    <property type="molecule type" value="Genomic_DNA"/>
</dbReference>
<proteinExistence type="predicted"/>
<organism evidence="1 3">
    <name type="scientific">Acinetobacter johnsonii</name>
    <dbReference type="NCBI Taxonomy" id="40214"/>
    <lineage>
        <taxon>Bacteria</taxon>
        <taxon>Pseudomonadati</taxon>
        <taxon>Pseudomonadota</taxon>
        <taxon>Gammaproteobacteria</taxon>
        <taxon>Moraxellales</taxon>
        <taxon>Moraxellaceae</taxon>
        <taxon>Acinetobacter</taxon>
    </lineage>
</organism>